<evidence type="ECO:0000256" key="3">
    <source>
        <dbReference type="ARBA" id="ARBA00021717"/>
    </source>
</evidence>
<dbReference type="RefSeq" id="WP_061494281.1">
    <property type="nucleotide sequence ID" value="NZ_CP115659.1"/>
</dbReference>
<dbReference type="Pfam" id="PF01311">
    <property type="entry name" value="Bac_export_1"/>
    <property type="match status" value="1"/>
</dbReference>
<feature type="transmembrane region" description="Helical" evidence="10">
    <location>
        <begin position="129"/>
        <end position="148"/>
    </location>
</feature>
<dbReference type="OrthoDB" id="9797790at2"/>
<keyword evidence="11" id="KW-0966">Cell projection</keyword>
<keyword evidence="8 10" id="KW-0975">Bacterial flagellum</keyword>
<evidence type="ECO:0000256" key="10">
    <source>
        <dbReference type="RuleBase" id="RU362071"/>
    </source>
</evidence>
<evidence type="ECO:0000313" key="12">
    <source>
        <dbReference type="Proteomes" id="UP000198975"/>
    </source>
</evidence>
<evidence type="ECO:0000256" key="4">
    <source>
        <dbReference type="ARBA" id="ARBA00022475"/>
    </source>
</evidence>
<feature type="transmembrane region" description="Helical" evidence="10">
    <location>
        <begin position="180"/>
        <end position="202"/>
    </location>
</feature>
<feature type="transmembrane region" description="Helical" evidence="10">
    <location>
        <begin position="214"/>
        <end position="238"/>
    </location>
</feature>
<dbReference type="Proteomes" id="UP000198975">
    <property type="component" value="Unassembled WGS sequence"/>
</dbReference>
<keyword evidence="4 10" id="KW-1003">Cell membrane</keyword>
<reference evidence="12" key="1">
    <citation type="submission" date="2016-08" db="EMBL/GenBank/DDBJ databases">
        <authorList>
            <person name="Varghese N."/>
            <person name="Submissions Spin"/>
        </authorList>
    </citation>
    <scope>NUCLEOTIDE SEQUENCE [LARGE SCALE GENOMIC DNA]</scope>
    <source>
        <strain evidence="12">REICA_082</strain>
    </source>
</reference>
<comment type="similarity">
    <text evidence="2 10">Belongs to the FliR/MopE/SpaR family.</text>
</comment>
<evidence type="ECO:0000256" key="5">
    <source>
        <dbReference type="ARBA" id="ARBA00022692"/>
    </source>
</evidence>
<dbReference type="GO" id="GO:0006605">
    <property type="term" value="P:protein targeting"/>
    <property type="evidence" value="ECO:0007669"/>
    <property type="project" value="UniProtKB-UniRule"/>
</dbReference>
<sequence>MLNITSDQWLQWLNMYFWPLMRVLALIMSAPILSESRIPRRVKLGLGIVITVVIAPTLPAVPNVPIFSVEGLWVAMQQMLIGIALGFTMQFAFAAIRTAGELIGLQMGLSFATFVDPTSHLNMPVLARILDMLALLLFLTFNGHLWLISMLVDTFHTLPIGGDPVSGNAFLALTRSAGLIFVNGLMLALPIITLLLTINLSLGLLNRMAPQLSVFVIGFPITLSVGILLMAAMMPLVAPFCERLFSEIFNLLADIVSELPQNTKP</sequence>
<keyword evidence="12" id="KW-1185">Reference proteome</keyword>
<comment type="function">
    <text evidence="1 10">Role in flagellar biosynthesis.</text>
</comment>
<keyword evidence="11" id="KW-0969">Cilium</keyword>
<proteinExistence type="inferred from homology"/>
<organism evidence="11 12">
    <name type="scientific">Kosakonia oryzendophytica</name>
    <dbReference type="NCBI Taxonomy" id="1005665"/>
    <lineage>
        <taxon>Bacteria</taxon>
        <taxon>Pseudomonadati</taxon>
        <taxon>Pseudomonadota</taxon>
        <taxon>Gammaproteobacteria</taxon>
        <taxon>Enterobacterales</taxon>
        <taxon>Enterobacteriaceae</taxon>
        <taxon>Kosakonia</taxon>
    </lineage>
</organism>
<feature type="transmembrane region" description="Helical" evidence="10">
    <location>
        <begin position="15"/>
        <end position="32"/>
    </location>
</feature>
<dbReference type="PRINTS" id="PR00953">
    <property type="entry name" value="TYPE3IMRPROT"/>
</dbReference>
<dbReference type="PANTHER" id="PTHR30065">
    <property type="entry name" value="FLAGELLAR BIOSYNTHETIC PROTEIN FLIR"/>
    <property type="match status" value="1"/>
</dbReference>
<dbReference type="InterPro" id="IPR006303">
    <property type="entry name" value="FliR"/>
</dbReference>
<keyword evidence="5 10" id="KW-0812">Transmembrane</keyword>
<dbReference type="PANTHER" id="PTHR30065:SF8">
    <property type="entry name" value="FLAGELLAR BIOSYNTHETIC PROTEIN FLIR"/>
    <property type="match status" value="1"/>
</dbReference>
<feature type="transmembrane region" description="Helical" evidence="10">
    <location>
        <begin position="73"/>
        <end position="96"/>
    </location>
</feature>
<keyword evidence="6 10" id="KW-1133">Transmembrane helix</keyword>
<accession>A0A1C3YPR7</accession>
<evidence type="ECO:0000256" key="1">
    <source>
        <dbReference type="ARBA" id="ARBA00002578"/>
    </source>
</evidence>
<dbReference type="GO" id="GO:0005886">
    <property type="term" value="C:plasma membrane"/>
    <property type="evidence" value="ECO:0007669"/>
    <property type="project" value="UniProtKB-SubCell"/>
</dbReference>
<name>A0A1C3YPR7_9ENTR</name>
<dbReference type="GO" id="GO:0009425">
    <property type="term" value="C:bacterial-type flagellum basal body"/>
    <property type="evidence" value="ECO:0007669"/>
    <property type="project" value="UniProtKB-SubCell"/>
</dbReference>
<evidence type="ECO:0000313" key="11">
    <source>
        <dbReference type="EMBL" id="SCB72084.1"/>
    </source>
</evidence>
<dbReference type="InterPro" id="IPR002010">
    <property type="entry name" value="T3SS_IM_R"/>
</dbReference>
<comment type="subcellular location">
    <subcellularLocation>
        <location evidence="10">Cell membrane</location>
        <topology evidence="10">Multi-pass membrane protein</topology>
    </subcellularLocation>
    <subcellularLocation>
        <location evidence="10">Bacterial flagellum basal body</location>
    </subcellularLocation>
</comment>
<dbReference type="NCBIfam" id="TIGR01400">
    <property type="entry name" value="fliR"/>
    <property type="match status" value="1"/>
</dbReference>
<protein>
    <recommendedName>
        <fullName evidence="3 9">Flagellar biosynthetic protein FliR</fullName>
    </recommendedName>
</protein>
<evidence type="ECO:0000256" key="6">
    <source>
        <dbReference type="ARBA" id="ARBA00022989"/>
    </source>
</evidence>
<evidence type="ECO:0000256" key="2">
    <source>
        <dbReference type="ARBA" id="ARBA00009772"/>
    </source>
</evidence>
<gene>
    <name evidence="11" type="ORF">GA0061071_10123</name>
</gene>
<evidence type="ECO:0000256" key="8">
    <source>
        <dbReference type="ARBA" id="ARBA00023143"/>
    </source>
</evidence>
<dbReference type="GO" id="GO:0044780">
    <property type="term" value="P:bacterial-type flagellum assembly"/>
    <property type="evidence" value="ECO:0007669"/>
    <property type="project" value="UniProtKB-UniRule"/>
</dbReference>
<dbReference type="EMBL" id="FMAY01000001">
    <property type="protein sequence ID" value="SCB72084.1"/>
    <property type="molecule type" value="Genomic_DNA"/>
</dbReference>
<dbReference type="AlphaFoldDB" id="A0A1C3YPR7"/>
<feature type="transmembrane region" description="Helical" evidence="10">
    <location>
        <begin position="44"/>
        <end position="61"/>
    </location>
</feature>
<keyword evidence="7 10" id="KW-0472">Membrane</keyword>
<keyword evidence="11" id="KW-0282">Flagellum</keyword>
<evidence type="ECO:0000256" key="7">
    <source>
        <dbReference type="ARBA" id="ARBA00023136"/>
    </source>
</evidence>
<evidence type="ECO:0000256" key="9">
    <source>
        <dbReference type="NCBIfam" id="TIGR01400"/>
    </source>
</evidence>